<dbReference type="RefSeq" id="WP_088755638.1">
    <property type="nucleotide sequence ID" value="NZ_JARJFG010000006.1"/>
</dbReference>
<evidence type="ECO:0000313" key="4">
    <source>
        <dbReference type="Proteomes" id="UP000214747"/>
    </source>
</evidence>
<dbReference type="InterPro" id="IPR029068">
    <property type="entry name" value="Glyas_Bleomycin-R_OHBP_Dase"/>
</dbReference>
<sequence>MMNTIENNPVPTNPLGIDGIEFIEYATTEPLALGAVLERMGFEQVGRHRSREVVLYTQGEMNVIVNADVSAWSGFDHEVQATNLSAIALRVRDANEAYRRVTELGAWPIPTRAGAMELNIPGVHGCGDSIIYFVDRYRDFSIYDVDFKPSSQERRKTTALSGMHFFGLVQAVGPERTREWIDFYSSLMGFSVLPEGQFFGILPKGNLLASPCRQFYIQLVEPPEGTEDIQWEEEWLRLGLGTPDVLQAVRQLQERGVIFVDRAPTQISERGALTQLYKGGVSFELVRSQKDKN</sequence>
<dbReference type="Pfam" id="PF14696">
    <property type="entry name" value="Glyoxalase_5"/>
    <property type="match status" value="1"/>
</dbReference>
<protein>
    <submittedName>
        <fullName evidence="3">4-hydroxyphenylpyruvate dioxygenase</fullName>
    </submittedName>
</protein>
<dbReference type="GO" id="GO:0051213">
    <property type="term" value="F:dioxygenase activity"/>
    <property type="evidence" value="ECO:0007669"/>
    <property type="project" value="UniProtKB-KW"/>
</dbReference>
<dbReference type="EMBL" id="NJGV01000011">
    <property type="protein sequence ID" value="OWY34032.1"/>
    <property type="molecule type" value="Genomic_DNA"/>
</dbReference>
<dbReference type="Gene3D" id="3.10.180.10">
    <property type="entry name" value="2,3-Dihydroxybiphenyl 1,2-Dioxygenase, domain 1"/>
    <property type="match status" value="2"/>
</dbReference>
<dbReference type="AlphaFoldDB" id="A0A225SSF3"/>
<proteinExistence type="predicted"/>
<keyword evidence="4" id="KW-1185">Reference proteome</keyword>
<dbReference type="CDD" id="cd08342">
    <property type="entry name" value="HPPD_N_like"/>
    <property type="match status" value="1"/>
</dbReference>
<dbReference type="GeneID" id="90166153"/>
<reference evidence="3 4" key="1">
    <citation type="journal article" date="2010" name="Int. J. Syst. Evol. Microbiol.">
        <title>Reclassification of Herbaspirillum putei as a later heterotypic synonym of Herbaspirillum huttiense, with the description of H. huttiense subsp. huttiense subsp. nov. and H. huttiense subsp. putei subsp. nov., comb. nov., and description of Herbaspirillum aquaticum sp. nov.</title>
        <authorList>
            <person name="Dobritsa A.P."/>
            <person name="Reddy M.C."/>
            <person name="Samadpour M."/>
        </authorList>
    </citation>
    <scope>NUCLEOTIDE SEQUENCE [LARGE SCALE GENOMIC DNA]</scope>
    <source>
        <strain evidence="3 4">IEH 4430</strain>
    </source>
</reference>
<organism evidence="3 4">
    <name type="scientific">Herbaspirillum aquaticum</name>
    <dbReference type="NCBI Taxonomy" id="568783"/>
    <lineage>
        <taxon>Bacteria</taxon>
        <taxon>Pseudomonadati</taxon>
        <taxon>Pseudomonadota</taxon>
        <taxon>Betaproteobacteria</taxon>
        <taxon>Burkholderiales</taxon>
        <taxon>Oxalobacteraceae</taxon>
        <taxon>Herbaspirillum</taxon>
    </lineage>
</organism>
<keyword evidence="3" id="KW-0560">Oxidoreductase</keyword>
<dbReference type="InterPro" id="IPR041736">
    <property type="entry name" value="4OHPhenylPyrv_dOase_N"/>
</dbReference>
<accession>A0A225SSF3</accession>
<evidence type="ECO:0000256" key="1">
    <source>
        <dbReference type="ARBA" id="ARBA00022723"/>
    </source>
</evidence>
<dbReference type="Proteomes" id="UP000214747">
    <property type="component" value="Unassembled WGS sequence"/>
</dbReference>
<evidence type="ECO:0000313" key="3">
    <source>
        <dbReference type="EMBL" id="OWY34032.1"/>
    </source>
</evidence>
<dbReference type="InterPro" id="IPR037523">
    <property type="entry name" value="VOC_core"/>
</dbReference>
<dbReference type="GO" id="GO:0046872">
    <property type="term" value="F:metal ion binding"/>
    <property type="evidence" value="ECO:0007669"/>
    <property type="project" value="UniProtKB-KW"/>
</dbReference>
<keyword evidence="3" id="KW-0670">Pyruvate</keyword>
<comment type="caution">
    <text evidence="3">The sequence shown here is derived from an EMBL/GenBank/DDBJ whole genome shotgun (WGS) entry which is preliminary data.</text>
</comment>
<feature type="domain" description="VOC" evidence="2">
    <location>
        <begin position="19"/>
        <end position="150"/>
    </location>
</feature>
<evidence type="ECO:0000259" key="2">
    <source>
        <dbReference type="PROSITE" id="PS51819"/>
    </source>
</evidence>
<gene>
    <name evidence="3" type="ORF">CEJ45_13645</name>
</gene>
<keyword evidence="3" id="KW-0223">Dioxygenase</keyword>
<keyword evidence="1" id="KW-0479">Metal-binding</keyword>
<dbReference type="PROSITE" id="PS51819">
    <property type="entry name" value="VOC"/>
    <property type="match status" value="1"/>
</dbReference>
<dbReference type="SUPFAM" id="SSF54593">
    <property type="entry name" value="Glyoxalase/Bleomycin resistance protein/Dihydroxybiphenyl dioxygenase"/>
    <property type="match status" value="2"/>
</dbReference>
<name>A0A225SSF3_9BURK</name>